<dbReference type="Pfam" id="PF03449">
    <property type="entry name" value="GreA_GreB_N"/>
    <property type="match status" value="1"/>
</dbReference>
<evidence type="ECO:0000256" key="3">
    <source>
        <dbReference type="ARBA" id="ARBA00023015"/>
    </source>
</evidence>
<dbReference type="InterPro" id="IPR006359">
    <property type="entry name" value="Tscrpt_elong_fac_GreA"/>
</dbReference>
<dbReference type="PIRSF" id="PIRSF006092">
    <property type="entry name" value="GreA_GreB"/>
    <property type="match status" value="1"/>
</dbReference>
<dbReference type="RefSeq" id="WP_308459812.1">
    <property type="nucleotide sequence ID" value="NZ_JAJEPS010000014.1"/>
</dbReference>
<dbReference type="NCBIfam" id="TIGR01462">
    <property type="entry name" value="greA"/>
    <property type="match status" value="1"/>
</dbReference>
<dbReference type="InterPro" id="IPR022691">
    <property type="entry name" value="Tscrpt_elong_fac_GreA/B_N"/>
</dbReference>
<comment type="function">
    <text evidence="7 9 10">Necessary for efficient RNA polymerase transcription elongation past template-encoded arresting sites. The arresting sites in DNA have the property of trapping a certain fraction of elongating RNA polymerases that pass through, resulting in locked ternary complexes. Cleavage of the nascent transcript by cleavage factors such as GreA or GreB allows the resumption of elongation from the new 3'terminus. GreA releases sequences of 2 to 3 nucleotides.</text>
</comment>
<dbReference type="GO" id="GO:0006354">
    <property type="term" value="P:DNA-templated transcription elongation"/>
    <property type="evidence" value="ECO:0007669"/>
    <property type="project" value="TreeGrafter"/>
</dbReference>
<dbReference type="AlphaFoldDB" id="A0AAE3A6Y8"/>
<dbReference type="InterPro" id="IPR001437">
    <property type="entry name" value="Tscrpt_elong_fac_GreA/B_C"/>
</dbReference>
<gene>
    <name evidence="9 13" type="primary">greA</name>
    <name evidence="13" type="ORF">LKD36_12755</name>
</gene>
<accession>A0AAE3A6Y8</accession>
<evidence type="ECO:0000259" key="12">
    <source>
        <dbReference type="Pfam" id="PF03449"/>
    </source>
</evidence>
<dbReference type="InterPro" id="IPR036805">
    <property type="entry name" value="Tscrpt_elong_fac_GreA/B_N_sf"/>
</dbReference>
<evidence type="ECO:0000313" key="13">
    <source>
        <dbReference type="EMBL" id="MCC2127037.1"/>
    </source>
</evidence>
<reference evidence="13 14" key="1">
    <citation type="submission" date="2021-10" db="EMBL/GenBank/DDBJ databases">
        <title>Anaerobic single-cell dispensing facilitates the cultivation of human gut bacteria.</title>
        <authorList>
            <person name="Afrizal A."/>
        </authorList>
    </citation>
    <scope>NUCLEOTIDE SEQUENCE [LARGE SCALE GENOMIC DNA]</scope>
    <source>
        <strain evidence="13 14">CLA-AA-H276</strain>
    </source>
</reference>
<dbReference type="InterPro" id="IPR018151">
    <property type="entry name" value="TF_GreA/GreB_CS"/>
</dbReference>
<dbReference type="SUPFAM" id="SSF46557">
    <property type="entry name" value="GreA transcript cleavage protein, N-terminal domain"/>
    <property type="match status" value="1"/>
</dbReference>
<dbReference type="Proteomes" id="UP001198220">
    <property type="component" value="Unassembled WGS sequence"/>
</dbReference>
<keyword evidence="14" id="KW-1185">Reference proteome</keyword>
<dbReference type="GO" id="GO:0003677">
    <property type="term" value="F:DNA binding"/>
    <property type="evidence" value="ECO:0007669"/>
    <property type="project" value="UniProtKB-UniRule"/>
</dbReference>
<proteinExistence type="inferred from homology"/>
<dbReference type="GO" id="GO:0003746">
    <property type="term" value="F:translation elongation factor activity"/>
    <property type="evidence" value="ECO:0007669"/>
    <property type="project" value="UniProtKB-KW"/>
</dbReference>
<feature type="domain" description="Transcription elongation factor GreA/GreB C-terminal" evidence="11">
    <location>
        <begin position="79"/>
        <end position="153"/>
    </location>
</feature>
<comment type="similarity">
    <text evidence="1 9 10">Belongs to the GreA/GreB family.</text>
</comment>
<evidence type="ECO:0000256" key="8">
    <source>
        <dbReference type="ARBA" id="ARBA00030776"/>
    </source>
</evidence>
<dbReference type="HAMAP" id="MF_00105">
    <property type="entry name" value="GreA_GreB"/>
    <property type="match status" value="1"/>
</dbReference>
<dbReference type="FunFam" id="1.10.287.180:FF:000001">
    <property type="entry name" value="Transcription elongation factor GreA"/>
    <property type="match status" value="1"/>
</dbReference>
<sequence>MKERMTQKDREKIQAEIDHRKLVLRPQILDSLKEARAQGDLSENFEYYAAKRENGANNSRIRYLERLLKNSEIVEDNTTSDEVGLNKTVTVYIEEDDECETYKIVTSIRGNSMKNLISIESPLGKALLHHHVGDKVMIPVSADYSYEVMIREIKDTSDEEDDGIRAF</sequence>
<dbReference type="InterPro" id="IPR023459">
    <property type="entry name" value="Tscrpt_elong_fac_GreA/B_fam"/>
</dbReference>
<feature type="domain" description="Transcription elongation factor GreA/GreB N-terminal" evidence="12">
    <location>
        <begin position="5"/>
        <end position="73"/>
    </location>
</feature>
<name>A0AAE3A6Y8_9FIRM</name>
<dbReference type="GO" id="GO:0070063">
    <property type="term" value="F:RNA polymerase binding"/>
    <property type="evidence" value="ECO:0007669"/>
    <property type="project" value="InterPro"/>
</dbReference>
<evidence type="ECO:0000313" key="14">
    <source>
        <dbReference type="Proteomes" id="UP001198220"/>
    </source>
</evidence>
<evidence type="ECO:0000259" key="11">
    <source>
        <dbReference type="Pfam" id="PF01272"/>
    </source>
</evidence>
<keyword evidence="6 9" id="KW-0804">Transcription</keyword>
<dbReference type="EMBL" id="JAJEPS010000014">
    <property type="protein sequence ID" value="MCC2127037.1"/>
    <property type="molecule type" value="Genomic_DNA"/>
</dbReference>
<comment type="caution">
    <text evidence="13">The sequence shown here is derived from an EMBL/GenBank/DDBJ whole genome shotgun (WGS) entry which is preliminary data.</text>
</comment>
<evidence type="ECO:0000256" key="6">
    <source>
        <dbReference type="ARBA" id="ARBA00023163"/>
    </source>
</evidence>
<dbReference type="NCBIfam" id="NF001263">
    <property type="entry name" value="PRK00226.1-4"/>
    <property type="match status" value="1"/>
</dbReference>
<dbReference type="PROSITE" id="PS00830">
    <property type="entry name" value="GREAB_2"/>
    <property type="match status" value="1"/>
</dbReference>
<dbReference type="PANTHER" id="PTHR30437:SF4">
    <property type="entry name" value="TRANSCRIPTION ELONGATION FACTOR GREA"/>
    <property type="match status" value="1"/>
</dbReference>
<dbReference type="Gene3D" id="3.10.50.30">
    <property type="entry name" value="Transcription elongation factor, GreA/GreB, C-terminal domain"/>
    <property type="match status" value="1"/>
</dbReference>
<dbReference type="InterPro" id="IPR036953">
    <property type="entry name" value="GreA/GreB_C_sf"/>
</dbReference>
<keyword evidence="13" id="KW-0648">Protein biosynthesis</keyword>
<dbReference type="PANTHER" id="PTHR30437">
    <property type="entry name" value="TRANSCRIPTION ELONGATION FACTOR GREA"/>
    <property type="match status" value="1"/>
</dbReference>
<dbReference type="Pfam" id="PF01272">
    <property type="entry name" value="GreA_GreB"/>
    <property type="match status" value="1"/>
</dbReference>
<evidence type="ECO:0000256" key="7">
    <source>
        <dbReference type="ARBA" id="ARBA00024916"/>
    </source>
</evidence>
<dbReference type="InterPro" id="IPR028624">
    <property type="entry name" value="Tscrpt_elong_fac_GreA/B"/>
</dbReference>
<evidence type="ECO:0000256" key="2">
    <source>
        <dbReference type="ARBA" id="ARBA00013729"/>
    </source>
</evidence>
<dbReference type="GO" id="GO:0032784">
    <property type="term" value="P:regulation of DNA-templated transcription elongation"/>
    <property type="evidence" value="ECO:0007669"/>
    <property type="project" value="UniProtKB-UniRule"/>
</dbReference>
<keyword evidence="4" id="KW-0175">Coiled coil</keyword>
<evidence type="ECO:0000256" key="5">
    <source>
        <dbReference type="ARBA" id="ARBA00023125"/>
    </source>
</evidence>
<keyword evidence="3 9" id="KW-0805">Transcription regulation</keyword>
<keyword evidence="5 9" id="KW-0238">DNA-binding</keyword>
<evidence type="ECO:0000256" key="4">
    <source>
        <dbReference type="ARBA" id="ARBA00023054"/>
    </source>
</evidence>
<protein>
    <recommendedName>
        <fullName evidence="2 9">Transcription elongation factor GreA</fullName>
    </recommendedName>
    <alternativeName>
        <fullName evidence="8 9">Transcript cleavage factor GreA</fullName>
    </alternativeName>
</protein>
<organism evidence="13 14">
    <name type="scientific">Hominiventricola filiformis</name>
    <dbReference type="NCBI Taxonomy" id="2885352"/>
    <lineage>
        <taxon>Bacteria</taxon>
        <taxon>Bacillati</taxon>
        <taxon>Bacillota</taxon>
        <taxon>Clostridia</taxon>
        <taxon>Lachnospirales</taxon>
        <taxon>Lachnospiraceae</taxon>
        <taxon>Hominiventricola</taxon>
    </lineage>
</organism>
<evidence type="ECO:0000256" key="1">
    <source>
        <dbReference type="ARBA" id="ARBA00008213"/>
    </source>
</evidence>
<evidence type="ECO:0000256" key="9">
    <source>
        <dbReference type="HAMAP-Rule" id="MF_00105"/>
    </source>
</evidence>
<dbReference type="Gene3D" id="1.10.287.180">
    <property type="entry name" value="Transcription elongation factor, GreA/GreB, N-terminal domain"/>
    <property type="match status" value="1"/>
</dbReference>
<evidence type="ECO:0000256" key="10">
    <source>
        <dbReference type="RuleBase" id="RU000556"/>
    </source>
</evidence>
<dbReference type="SUPFAM" id="SSF54534">
    <property type="entry name" value="FKBP-like"/>
    <property type="match status" value="1"/>
</dbReference>
<keyword evidence="13" id="KW-0251">Elongation factor</keyword>